<feature type="compositionally biased region" description="Low complexity" evidence="3">
    <location>
        <begin position="292"/>
        <end position="303"/>
    </location>
</feature>
<feature type="region of interest" description="Disordered" evidence="3">
    <location>
        <begin position="142"/>
        <end position="188"/>
    </location>
</feature>
<feature type="compositionally biased region" description="Gly residues" evidence="3">
    <location>
        <begin position="153"/>
        <end position="166"/>
    </location>
</feature>
<feature type="compositionally biased region" description="Low complexity" evidence="3">
    <location>
        <begin position="956"/>
        <end position="967"/>
    </location>
</feature>
<feature type="compositionally biased region" description="Polar residues" evidence="3">
    <location>
        <begin position="1282"/>
        <end position="1291"/>
    </location>
</feature>
<dbReference type="Gene3D" id="3.60.10.10">
    <property type="entry name" value="Endonuclease/exonuclease/phosphatase"/>
    <property type="match status" value="3"/>
</dbReference>
<dbReference type="InterPro" id="IPR050410">
    <property type="entry name" value="CCR4/nocturin_mRNA_transcr"/>
</dbReference>
<feature type="compositionally biased region" description="Polar residues" evidence="3">
    <location>
        <begin position="1069"/>
        <end position="1078"/>
    </location>
</feature>
<feature type="compositionally biased region" description="Low complexity" evidence="3">
    <location>
        <begin position="1396"/>
        <end position="1419"/>
    </location>
</feature>
<feature type="region of interest" description="Disordered" evidence="3">
    <location>
        <begin position="782"/>
        <end position="820"/>
    </location>
</feature>
<dbReference type="InterPro" id="IPR036691">
    <property type="entry name" value="Endo/exonu/phosph_ase_sf"/>
</dbReference>
<feature type="region of interest" description="Disordered" evidence="3">
    <location>
        <begin position="1171"/>
        <end position="1190"/>
    </location>
</feature>
<dbReference type="PANTHER" id="PTHR12121">
    <property type="entry name" value="CARBON CATABOLITE REPRESSOR PROTEIN 4"/>
    <property type="match status" value="1"/>
</dbReference>
<evidence type="ECO:0000256" key="2">
    <source>
        <dbReference type="ARBA" id="ARBA00022801"/>
    </source>
</evidence>
<keyword evidence="2" id="KW-0378">Hydrolase</keyword>
<dbReference type="EMBL" id="JAECZO010000010">
    <property type="protein sequence ID" value="KAK7200978.1"/>
    <property type="molecule type" value="Genomic_DNA"/>
</dbReference>
<comment type="caution">
    <text evidence="4">The sequence shown here is derived from an EMBL/GenBank/DDBJ whole genome shotgun (WGS) entry which is preliminary data.</text>
</comment>
<feature type="region of interest" description="Disordered" evidence="3">
    <location>
        <begin position="429"/>
        <end position="454"/>
    </location>
</feature>
<keyword evidence="4" id="KW-0540">Nuclease</keyword>
<feature type="region of interest" description="Disordered" evidence="3">
    <location>
        <begin position="1254"/>
        <end position="1306"/>
    </location>
</feature>
<evidence type="ECO:0000313" key="5">
    <source>
        <dbReference type="Proteomes" id="UP001430356"/>
    </source>
</evidence>
<dbReference type="GO" id="GO:0004519">
    <property type="term" value="F:endonuclease activity"/>
    <property type="evidence" value="ECO:0007669"/>
    <property type="project" value="UniProtKB-KW"/>
</dbReference>
<organism evidence="4 5">
    <name type="scientific">Novymonas esmeraldas</name>
    <dbReference type="NCBI Taxonomy" id="1808958"/>
    <lineage>
        <taxon>Eukaryota</taxon>
        <taxon>Discoba</taxon>
        <taxon>Euglenozoa</taxon>
        <taxon>Kinetoplastea</taxon>
        <taxon>Metakinetoplastina</taxon>
        <taxon>Trypanosomatida</taxon>
        <taxon>Trypanosomatidae</taxon>
        <taxon>Novymonas</taxon>
    </lineage>
</organism>
<feature type="compositionally biased region" description="Low complexity" evidence="3">
    <location>
        <begin position="167"/>
        <end position="188"/>
    </location>
</feature>
<keyword evidence="4" id="KW-0255">Endonuclease</keyword>
<feature type="region of interest" description="Disordered" evidence="3">
    <location>
        <begin position="547"/>
        <end position="575"/>
    </location>
</feature>
<evidence type="ECO:0000313" key="4">
    <source>
        <dbReference type="EMBL" id="KAK7200978.1"/>
    </source>
</evidence>
<evidence type="ECO:0000256" key="1">
    <source>
        <dbReference type="ARBA" id="ARBA00010774"/>
    </source>
</evidence>
<sequence length="1536" mass="158376">MESAMPHSRGGVVEVERVSSSVDPSVIQQGFSLHAPGNAMSTSTVVSHSSNVSSLVAATPDVNVGDFQPRQTLPNAIHSRLSGNGEAGGGLRSHGVSGSDLVSFVEPRNSRSCADVSAVSAVSDDQPLPMLTAIPFSTVSSVNQSTGNNDNNGGAGVAGDGGGGRSGSSAATAAAGMAGSNSSPSVSLAGRSLTLLERRTNRERSAMSLSCLSGLNVEKLQEGMRDTSSTVNAREAPVAAPQGWSKTVASAALLSSYVMPALAGSPSGPAPPSATPSARPSTGQYHGHAQRPSGGPTATASAPTAVDTIPGAIKVVGYNILASRLASTDLYPTCAPSVLSEEYRLGLIKEELRRVNPDILLLEEISVAVHERALGPFLKVTLGMEGHHVVITDRDGTPRCAPLTPHSKTAAGFSGGLANLFGFPSSAKPKPNSASLTASPIGGGGGGGGGGAVSASATARRMSAMSSAVGGSSTGDGSCVGRVCSFTDEDSANAGTHLPQLAKTDSSPRYSRCGSGGGARRYPGGVCNTPAIRQKRGEAVPQLQQLQPDLSPPQLETSCSSLGDARVKSDAAATEDSMQRSYSAIEFTQGAVARAKRQASSRLLRPSMPTLSMGSDAPPAVLRAEAAVEGLHHRRVEMDGVSIFYKAARFRLLEVVPVPFNRLAAAERRLTRYEHNKLQVNSHNVALVVVLQDTQVIGTPRVYVVAAVHFIWQRVNAQLWQAHQLLCVMEELKHKYSKGYVDLVYPAGRGSVAYDGGVTQPPSIIDTPLMREGTRRYMTDDTATLQPSMPTPLPPQLPRTPSARRRSVALSRATTTATATTATTEMSDVAVDSGASSFFNVVSSERVPGRHLGTACCAAAVTCVIGGDFNSERSGPVMEYIRTGTVPGGSEVMQYWHAPQSKSPVPLDRTDERAGGGAAGRDGLATLPPTPPPLLTASVPTVCGVAVTKKREPAGSPCSHSSSSVGSPPSPTQPSMRPRRATQSPPPGSGDAASYASAAAAAAAAAVGAAGGGACLLQPFTPQQKRPRNLYSSRVSESLLSPVEAAVNPPKLRRDLPSAGTVTAAPLTPQKTHGNRSSGAALRYSHRGCTSLSTSPATSSLMDTPSRVGGQVSGCSAGGSVPTVAVTPSPHVLSALSSSLGRRGGGGGSEGQLPLPPPLLRGSKGGAAVPAVAGPAAGHTSSVSPQQSGDYMTACPTTDELHARRRTSPDIFMGVDSSPLDYSRSHSATEYASVLSTALAPGCAMRLAVHRRHDTPSLESGEAGWEDEDVHRPAPASGHATDGTTSTQASPLQDRVAGWGVSGSSGTELNLRRRHRLHDGAAAADADIVDGGGGGRRRVASLNFGSLTDEAPLSSYGDLVTPACPRSRPKRRPFASGCASDAATSSSLPQHAGRHVSSVTSPQQPVSELDFDTVSSGTSTPPPPVSLACASTLWPGPLGAAAVPPLPLIDDVTHGIRFCDAYAPYCYRHPSKVSAVNPSTNMEGKVLDHILYEDEHVLCGGVLRLGERQELPNARVPSDHYMIGSVLVPLQELHRQ</sequence>
<dbReference type="PANTHER" id="PTHR12121:SF45">
    <property type="entry name" value="NOCTURNIN"/>
    <property type="match status" value="1"/>
</dbReference>
<feature type="region of interest" description="Disordered" evidence="3">
    <location>
        <begin position="951"/>
        <end position="993"/>
    </location>
</feature>
<dbReference type="Proteomes" id="UP001430356">
    <property type="component" value="Unassembled WGS sequence"/>
</dbReference>
<evidence type="ECO:0000256" key="3">
    <source>
        <dbReference type="SAM" id="MobiDB-lite"/>
    </source>
</evidence>
<accession>A0AAW0F3Y7</accession>
<dbReference type="GO" id="GO:0006139">
    <property type="term" value="P:nucleobase-containing compound metabolic process"/>
    <property type="evidence" value="ECO:0007669"/>
    <property type="project" value="UniProtKB-ARBA"/>
</dbReference>
<protein>
    <submittedName>
        <fullName evidence="4">Endonuclease/exonuclease/phosphatase-like protein</fullName>
    </submittedName>
</protein>
<feature type="region of interest" description="Disordered" evidence="3">
    <location>
        <begin position="263"/>
        <end position="303"/>
    </location>
</feature>
<feature type="compositionally biased region" description="Gly residues" evidence="3">
    <location>
        <begin position="441"/>
        <end position="452"/>
    </location>
</feature>
<feature type="region of interest" description="Disordered" evidence="3">
    <location>
        <begin position="495"/>
        <end position="517"/>
    </location>
</feature>
<feature type="compositionally biased region" description="Polar residues" evidence="3">
    <location>
        <begin position="1179"/>
        <end position="1190"/>
    </location>
</feature>
<feature type="region of interest" description="Disordered" evidence="3">
    <location>
        <begin position="898"/>
        <end position="936"/>
    </location>
</feature>
<dbReference type="GO" id="GO:0000175">
    <property type="term" value="F:3'-5'-RNA exonuclease activity"/>
    <property type="evidence" value="ECO:0007669"/>
    <property type="project" value="TreeGrafter"/>
</dbReference>
<keyword evidence="5" id="KW-1185">Reference proteome</keyword>
<gene>
    <name evidence="4" type="ORF">NESM_000157200</name>
</gene>
<feature type="region of interest" description="Disordered" evidence="3">
    <location>
        <begin position="1362"/>
        <end position="1423"/>
    </location>
</feature>
<reference evidence="4 5" key="1">
    <citation type="journal article" date="2021" name="MBio">
        <title>A New Model Trypanosomatid, Novymonas esmeraldas: Genomic Perception of Its 'Candidatus Pandoraea novymonadis' Endosymbiont.</title>
        <authorList>
            <person name="Zakharova A."/>
            <person name="Saura A."/>
            <person name="Butenko A."/>
            <person name="Podesvova L."/>
            <person name="Warmusova S."/>
            <person name="Kostygov A.Y."/>
            <person name="Nenarokova A."/>
            <person name="Lukes J."/>
            <person name="Opperdoes F.R."/>
            <person name="Yurchenko V."/>
        </authorList>
    </citation>
    <scope>NUCLEOTIDE SEQUENCE [LARGE SCALE GENOMIC DNA]</scope>
    <source>
        <strain evidence="4 5">E262AT.01</strain>
    </source>
</reference>
<feature type="region of interest" description="Disordered" evidence="3">
    <location>
        <begin position="1046"/>
        <end position="1079"/>
    </location>
</feature>
<proteinExistence type="inferred from homology"/>
<comment type="similarity">
    <text evidence="1">Belongs to the CCR4/nocturin family.</text>
</comment>
<feature type="compositionally biased region" description="Pro residues" evidence="3">
    <location>
        <begin position="789"/>
        <end position="798"/>
    </location>
</feature>
<name>A0AAW0F3Y7_9TRYP</name>